<feature type="transmembrane region" description="Helical" evidence="1">
    <location>
        <begin position="12"/>
        <end position="36"/>
    </location>
</feature>
<protein>
    <submittedName>
        <fullName evidence="3">DUF4097 domain-containing protein</fullName>
    </submittedName>
</protein>
<dbReference type="AlphaFoldDB" id="A0A921FNQ5"/>
<accession>A0A921FNQ5</accession>
<name>A0A921FNQ5_9MICC</name>
<comment type="caution">
    <text evidence="3">The sequence shown here is derived from an EMBL/GenBank/DDBJ whole genome shotgun (WGS) entry which is preliminary data.</text>
</comment>
<dbReference type="InterPro" id="IPR025164">
    <property type="entry name" value="Toastrack_DUF4097"/>
</dbReference>
<organism evidence="3 4">
    <name type="scientific">Enteractinococcus helveticum</name>
    <dbReference type="NCBI Taxonomy" id="1837282"/>
    <lineage>
        <taxon>Bacteria</taxon>
        <taxon>Bacillati</taxon>
        <taxon>Actinomycetota</taxon>
        <taxon>Actinomycetes</taxon>
        <taxon>Micrococcales</taxon>
        <taxon>Micrococcaceae</taxon>
    </lineage>
</organism>
<feature type="domain" description="DUF4097" evidence="2">
    <location>
        <begin position="134"/>
        <end position="244"/>
    </location>
</feature>
<keyword evidence="1" id="KW-0812">Transmembrane</keyword>
<evidence type="ECO:0000259" key="2">
    <source>
        <dbReference type="Pfam" id="PF13349"/>
    </source>
</evidence>
<sequence length="249" mass="26202">MTVPHPPPRRRLWLVIGGLVTAVLLGLGALGAWWLLTGRGVQQTQHTTTTEAMAPETISVHGTGANVSLNGADVAEVTADIATAWYTSEPVVDTQQRAQQLVVDLYCRHRSIPVWFSPSCSIEYTAQVPSSAGATVELDSGKVAIENLAGELTLRTVAGDISVTDGPQTLDARSSSGQIDLEFSTPISHIEAQSVAGNITVLVPRGETYRVLTSSTTGTVSVAVDTDTASETLIDARSSTGNITVDYAD</sequence>
<evidence type="ECO:0000256" key="1">
    <source>
        <dbReference type="SAM" id="Phobius"/>
    </source>
</evidence>
<dbReference type="Proteomes" id="UP000703315">
    <property type="component" value="Unassembled WGS sequence"/>
</dbReference>
<reference evidence="3" key="1">
    <citation type="journal article" date="2021" name="PeerJ">
        <title>Extensive microbial diversity within the chicken gut microbiome revealed by metagenomics and culture.</title>
        <authorList>
            <person name="Gilroy R."/>
            <person name="Ravi A."/>
            <person name="Getino M."/>
            <person name="Pursley I."/>
            <person name="Horton D.L."/>
            <person name="Alikhan N.F."/>
            <person name="Baker D."/>
            <person name="Gharbi K."/>
            <person name="Hall N."/>
            <person name="Watson M."/>
            <person name="Adriaenssens E.M."/>
            <person name="Foster-Nyarko E."/>
            <person name="Jarju S."/>
            <person name="Secka A."/>
            <person name="Antonio M."/>
            <person name="Oren A."/>
            <person name="Chaudhuri R.R."/>
            <person name="La Ragione R."/>
            <person name="Hildebrand F."/>
            <person name="Pallen M.J."/>
        </authorList>
    </citation>
    <scope>NUCLEOTIDE SEQUENCE</scope>
    <source>
        <strain evidence="3">ChiHjej13B12-14962</strain>
    </source>
</reference>
<keyword evidence="1" id="KW-0472">Membrane</keyword>
<evidence type="ECO:0000313" key="4">
    <source>
        <dbReference type="Proteomes" id="UP000703315"/>
    </source>
</evidence>
<keyword evidence="1" id="KW-1133">Transmembrane helix</keyword>
<reference evidence="3" key="2">
    <citation type="submission" date="2021-09" db="EMBL/GenBank/DDBJ databases">
        <authorList>
            <person name="Gilroy R."/>
        </authorList>
    </citation>
    <scope>NUCLEOTIDE SEQUENCE</scope>
    <source>
        <strain evidence="3">ChiHjej13B12-14962</strain>
    </source>
</reference>
<dbReference type="RefSeq" id="WP_303907079.1">
    <property type="nucleotide sequence ID" value="NZ_DYXC01000120.1"/>
</dbReference>
<evidence type="ECO:0000313" key="3">
    <source>
        <dbReference type="EMBL" id="HJF15268.1"/>
    </source>
</evidence>
<gene>
    <name evidence="3" type="ORF">K8V32_10805</name>
</gene>
<proteinExistence type="predicted"/>
<dbReference type="EMBL" id="DYXC01000120">
    <property type="protein sequence ID" value="HJF15268.1"/>
    <property type="molecule type" value="Genomic_DNA"/>
</dbReference>
<dbReference type="Pfam" id="PF13349">
    <property type="entry name" value="DUF4097"/>
    <property type="match status" value="1"/>
</dbReference>